<name>A0ABW3X0I6_9HYPH</name>
<feature type="chain" id="PRO_5045575854" evidence="2">
    <location>
        <begin position="31"/>
        <end position="171"/>
    </location>
</feature>
<keyword evidence="4" id="KW-1185">Reference proteome</keyword>
<comment type="caution">
    <text evidence="3">The sequence shown here is derived from an EMBL/GenBank/DDBJ whole genome shotgun (WGS) entry which is preliminary data.</text>
</comment>
<dbReference type="PROSITE" id="PS51257">
    <property type="entry name" value="PROKAR_LIPOPROTEIN"/>
    <property type="match status" value="1"/>
</dbReference>
<dbReference type="RefSeq" id="WP_238207215.1">
    <property type="nucleotide sequence ID" value="NZ_JBHTND010000023.1"/>
</dbReference>
<evidence type="ECO:0000256" key="1">
    <source>
        <dbReference type="SAM" id="MobiDB-lite"/>
    </source>
</evidence>
<evidence type="ECO:0000256" key="2">
    <source>
        <dbReference type="SAM" id="SignalP"/>
    </source>
</evidence>
<reference evidence="4" key="1">
    <citation type="journal article" date="2019" name="Int. J. Syst. Evol. Microbiol.">
        <title>The Global Catalogue of Microorganisms (GCM) 10K type strain sequencing project: providing services to taxonomists for standard genome sequencing and annotation.</title>
        <authorList>
            <consortium name="The Broad Institute Genomics Platform"/>
            <consortium name="The Broad Institute Genome Sequencing Center for Infectious Disease"/>
            <person name="Wu L."/>
            <person name="Ma J."/>
        </authorList>
    </citation>
    <scope>NUCLEOTIDE SEQUENCE [LARGE SCALE GENOMIC DNA]</scope>
    <source>
        <strain evidence="4">CCUG 56108</strain>
    </source>
</reference>
<evidence type="ECO:0000313" key="3">
    <source>
        <dbReference type="EMBL" id="MFD1303112.1"/>
    </source>
</evidence>
<organism evidence="3 4">
    <name type="scientific">Methylobacterium marchantiae</name>
    <dbReference type="NCBI Taxonomy" id="600331"/>
    <lineage>
        <taxon>Bacteria</taxon>
        <taxon>Pseudomonadati</taxon>
        <taxon>Pseudomonadota</taxon>
        <taxon>Alphaproteobacteria</taxon>
        <taxon>Hyphomicrobiales</taxon>
        <taxon>Methylobacteriaceae</taxon>
        <taxon>Methylobacterium</taxon>
    </lineage>
</organism>
<keyword evidence="2" id="KW-0732">Signal</keyword>
<dbReference type="Proteomes" id="UP001597176">
    <property type="component" value="Unassembled WGS sequence"/>
</dbReference>
<feature type="signal peptide" evidence="2">
    <location>
        <begin position="1"/>
        <end position="30"/>
    </location>
</feature>
<gene>
    <name evidence="3" type="ORF">ACFQ4G_16185</name>
</gene>
<dbReference type="EMBL" id="JBHTND010000023">
    <property type="protein sequence ID" value="MFD1303112.1"/>
    <property type="molecule type" value="Genomic_DNA"/>
</dbReference>
<accession>A0ABW3X0I6</accession>
<evidence type="ECO:0000313" key="4">
    <source>
        <dbReference type="Proteomes" id="UP001597176"/>
    </source>
</evidence>
<proteinExistence type="predicted"/>
<sequence>MSHTHRWSRYAHASKLGCLLGLGLACSQFAFPQAAEAQTIIASSYGHHGGSLQRFDESYAGPLIRGDYLGAPLTRFPRPTELVPSAWGYGTYGVPTVTGIRPASVGTPTVYVIDAPPRAERRVRNSGPRIVSRNRRGPVSKADIPPASPVAASTQAGAKIVTVSVGRTASR</sequence>
<protein>
    <submittedName>
        <fullName evidence="3">Uncharacterized protein</fullName>
    </submittedName>
</protein>
<feature type="region of interest" description="Disordered" evidence="1">
    <location>
        <begin position="130"/>
        <end position="156"/>
    </location>
</feature>